<keyword evidence="1" id="KW-0472">Membrane</keyword>
<organism evidence="2">
    <name type="scientific">Chromera velia CCMP2878</name>
    <dbReference type="NCBI Taxonomy" id="1169474"/>
    <lineage>
        <taxon>Eukaryota</taxon>
        <taxon>Sar</taxon>
        <taxon>Alveolata</taxon>
        <taxon>Colpodellida</taxon>
        <taxon>Chromeraceae</taxon>
        <taxon>Chromera</taxon>
    </lineage>
</organism>
<protein>
    <submittedName>
        <fullName evidence="2">Uncharacterized protein</fullName>
    </submittedName>
</protein>
<reference evidence="2" key="1">
    <citation type="submission" date="2014-11" db="EMBL/GenBank/DDBJ databases">
        <authorList>
            <person name="Otto D Thomas"/>
            <person name="Naeem Raeece"/>
        </authorList>
    </citation>
    <scope>NUCLEOTIDE SEQUENCE</scope>
</reference>
<sequence length="305" mass="33613">MKKLFREWKTLSRDVFTQFETAVTCLVNEVLRDLYLLLPYSPTIEMGLHTKVQVTLSLIYLLCPVTCWGTAHIFSFVNLLRIYKKYKIPHALLAEDAFEGLFLGLVRTQVSKSGWWKALYSRKLARQATEKAISTQEKGVSSDDPRLSVELCTVQIHNCLLGGGASDDGLVGSGETPKDQRGDKISLAVRLQPFEGNAVPDRVISLYFCESGKRGGVWEKREDQGGDLFPPLESLLSQKEKEDGFVTVPLWDASLWMRDGRGYAPTEPCSFMNGGESFQSSAAQASVDDVGVAQGSTGCDAPSSA</sequence>
<name>A0A0G4HTN1_9ALVE</name>
<evidence type="ECO:0000313" key="2">
    <source>
        <dbReference type="EMBL" id="CEM47660.1"/>
    </source>
</evidence>
<accession>A0A0G4HTN1</accession>
<dbReference type="VEuPathDB" id="CryptoDB:Cvel_31404"/>
<feature type="transmembrane region" description="Helical" evidence="1">
    <location>
        <begin position="58"/>
        <end position="80"/>
    </location>
</feature>
<evidence type="ECO:0000256" key="1">
    <source>
        <dbReference type="SAM" id="Phobius"/>
    </source>
</evidence>
<dbReference type="AlphaFoldDB" id="A0A0G4HTN1"/>
<gene>
    <name evidence="2" type="ORF">Cvel_31404</name>
</gene>
<keyword evidence="1" id="KW-1133">Transmembrane helix</keyword>
<proteinExistence type="predicted"/>
<dbReference type="EMBL" id="CDMZ01003807">
    <property type="protein sequence ID" value="CEM47660.1"/>
    <property type="molecule type" value="Genomic_DNA"/>
</dbReference>
<keyword evidence="1" id="KW-0812">Transmembrane</keyword>